<sequence>MLIVGMQISFFKSLDTDDGAMSKKQEILLSTGANPLDSLC</sequence>
<evidence type="ECO:0000313" key="1">
    <source>
        <dbReference type="EMBL" id="ASJ24803.1"/>
    </source>
</evidence>
<reference evidence="2" key="1">
    <citation type="submission" date="2017-06" db="EMBL/GenBank/DDBJ databases">
        <title>Whole genome sequence of Laribacter hongkongensis LHGZ1.</title>
        <authorList>
            <person name="Chen D."/>
            <person name="Wu H."/>
            <person name="Chen J."/>
        </authorList>
    </citation>
    <scope>NUCLEOTIDE SEQUENCE [LARGE SCALE GENOMIC DNA]</scope>
    <source>
        <strain evidence="2">LHGZ1</strain>
    </source>
</reference>
<name>A0A248LKW1_9NEIS</name>
<dbReference type="Proteomes" id="UP000197424">
    <property type="component" value="Chromosome"/>
</dbReference>
<organism evidence="1 2">
    <name type="scientific">Laribacter hongkongensis</name>
    <dbReference type="NCBI Taxonomy" id="168471"/>
    <lineage>
        <taxon>Bacteria</taxon>
        <taxon>Pseudomonadati</taxon>
        <taxon>Pseudomonadota</taxon>
        <taxon>Betaproteobacteria</taxon>
        <taxon>Neisseriales</taxon>
        <taxon>Aquaspirillaceae</taxon>
        <taxon>Laribacter</taxon>
    </lineage>
</organism>
<protein>
    <submittedName>
        <fullName evidence="1">Uncharacterized protein</fullName>
    </submittedName>
</protein>
<dbReference type="EMBL" id="CP022115">
    <property type="protein sequence ID" value="ASJ24803.1"/>
    <property type="molecule type" value="Genomic_DNA"/>
</dbReference>
<evidence type="ECO:0000313" key="2">
    <source>
        <dbReference type="Proteomes" id="UP000197424"/>
    </source>
</evidence>
<dbReference type="AlphaFoldDB" id="A0A248LKW1"/>
<gene>
    <name evidence="1" type="ORF">LHGZ1_1972</name>
</gene>
<accession>A0A248LKW1</accession>
<proteinExistence type="predicted"/>